<reference evidence="3" key="1">
    <citation type="submission" date="2021-01" db="EMBL/GenBank/DDBJ databases">
        <authorList>
            <person name="Corre E."/>
            <person name="Pelletier E."/>
            <person name="Niang G."/>
            <person name="Scheremetjew M."/>
            <person name="Finn R."/>
            <person name="Kale V."/>
            <person name="Holt S."/>
            <person name="Cochrane G."/>
            <person name="Meng A."/>
            <person name="Brown T."/>
            <person name="Cohen L."/>
        </authorList>
    </citation>
    <scope>NUCLEOTIDE SEQUENCE</scope>
    <source>
        <strain evidence="3">CCMP622</strain>
    </source>
</reference>
<name>A0A7S2XBL0_9EUKA</name>
<dbReference type="EMBL" id="HBHP01019904">
    <property type="protein sequence ID" value="CAD9768380.1"/>
    <property type="molecule type" value="Transcribed_RNA"/>
</dbReference>
<gene>
    <name evidence="3" type="ORF">LSP00402_LOCUS12360</name>
</gene>
<dbReference type="AlphaFoldDB" id="A0A7S2XBL0"/>
<keyword evidence="2" id="KW-0812">Transmembrane</keyword>
<feature type="transmembrane region" description="Helical" evidence="2">
    <location>
        <begin position="60"/>
        <end position="84"/>
    </location>
</feature>
<feature type="region of interest" description="Disordered" evidence="1">
    <location>
        <begin position="341"/>
        <end position="384"/>
    </location>
</feature>
<sequence length="431" mass="46908">MTQTARTAIMSVLGGIVFILAILQIYDVKINYDAAGKRNLKGRAKKRVQAFQREKVGYNAVSILGVGVCILNIAISATTCGIVFRTVEPFYALAKYQLYRLMYAKSAVFDGMKEAPVMNNATRIATRYVSPVVLILWMVSQLADITISSKAVTGFSEDMCVVQDRNEPLYISATAIVLALDVGVIVACIAMLLFPTVQTANRSVRRSAARNTVGALCSTMSTIAWRIFLVYGDVEADYQLTRFTSDYLLVAWGMDFLFLTVSLGLGSICCPVQEQPQANHKLQKLHNAKRFRTHGSVSRIFRQSLGLDTKAGFNCEEKEQDPGYKIQGMADLILAQRGRAMMDGGRGDNMRSTGSNSRDQKEDRTHHSHDGAAGVGVPPASEPTHVRVSGMADLLFPPSQPGPRVDGMVELLFGPTKGSVETTSAQGTASS</sequence>
<feature type="transmembrane region" description="Helical" evidence="2">
    <location>
        <begin position="251"/>
        <end position="272"/>
    </location>
</feature>
<evidence type="ECO:0000256" key="2">
    <source>
        <dbReference type="SAM" id="Phobius"/>
    </source>
</evidence>
<feature type="transmembrane region" description="Helical" evidence="2">
    <location>
        <begin position="128"/>
        <end position="149"/>
    </location>
</feature>
<accession>A0A7S2XBL0</accession>
<keyword evidence="2" id="KW-0472">Membrane</keyword>
<feature type="compositionally biased region" description="Basic and acidic residues" evidence="1">
    <location>
        <begin position="358"/>
        <end position="370"/>
    </location>
</feature>
<feature type="transmembrane region" description="Helical" evidence="2">
    <location>
        <begin position="169"/>
        <end position="193"/>
    </location>
</feature>
<proteinExistence type="predicted"/>
<protein>
    <submittedName>
        <fullName evidence="3">Uncharacterized protein</fullName>
    </submittedName>
</protein>
<feature type="transmembrane region" description="Helical" evidence="2">
    <location>
        <begin position="7"/>
        <end position="26"/>
    </location>
</feature>
<keyword evidence="2" id="KW-1133">Transmembrane helix</keyword>
<evidence type="ECO:0000256" key="1">
    <source>
        <dbReference type="SAM" id="MobiDB-lite"/>
    </source>
</evidence>
<feature type="transmembrane region" description="Helical" evidence="2">
    <location>
        <begin position="213"/>
        <end position="231"/>
    </location>
</feature>
<evidence type="ECO:0000313" key="3">
    <source>
        <dbReference type="EMBL" id="CAD9768380.1"/>
    </source>
</evidence>
<organism evidence="3">
    <name type="scientific">Lotharella oceanica</name>
    <dbReference type="NCBI Taxonomy" id="641309"/>
    <lineage>
        <taxon>Eukaryota</taxon>
        <taxon>Sar</taxon>
        <taxon>Rhizaria</taxon>
        <taxon>Cercozoa</taxon>
        <taxon>Chlorarachniophyceae</taxon>
        <taxon>Lotharella</taxon>
    </lineage>
</organism>